<evidence type="ECO:0000256" key="4">
    <source>
        <dbReference type="ARBA" id="ARBA00022777"/>
    </source>
</evidence>
<dbReference type="GO" id="GO:0003951">
    <property type="term" value="F:NAD+ kinase activity"/>
    <property type="evidence" value="ECO:0007669"/>
    <property type="project" value="UniProtKB-EC"/>
</dbReference>
<dbReference type="EMBL" id="JABFTP020000185">
    <property type="protein sequence ID" value="KAL3288078.1"/>
    <property type="molecule type" value="Genomic_DNA"/>
</dbReference>
<dbReference type="Gene3D" id="3.40.50.10330">
    <property type="entry name" value="Probable inorganic polyphosphate/atp-NAD kinase, domain 1"/>
    <property type="match status" value="1"/>
</dbReference>
<dbReference type="SUPFAM" id="SSF111331">
    <property type="entry name" value="NAD kinase/diacylglycerol kinase-like"/>
    <property type="match status" value="1"/>
</dbReference>
<dbReference type="EC" id="2.7.1.23" evidence="2"/>
<sequence>MKFSKVMKVVNEVFAMYNQSKLLRNIPVGLKNVGKNVRFISIRQNDDFSLNKVLVLTKMTRYDYEKLKYKELNSQQFENMLKARGTNLEKLKHHNILQKTNVEKIVKILIDLGSDVRVVNRKIHIFRYSYNKDAVSWADCIVPAGGDGTYLLAASLIRNRSIPVIGINSDPTRSEGYLCLPKKYSTNPKEAFEKVKSGQFQWKYRSRIRTKIVGATRMEPELLHHEIPSYNVEKVIGKGWEDIDSNGSRTLPVLALNEVFIGETLSARVSHLELNFDNANHFTNTKCSGICICTGTGSTSWHYSINRIPVQTVAELLRLMDMDPTEGKNSLATVYADMYNQNLKFAPDDGRMGFSIRDLISAGVWPDPKGLKSRGFAKKIVVKSNCDDAYIVVDGGLSFAFNDGTRAIFEMHPEDSLKTVILD</sequence>
<comment type="similarity">
    <text evidence="1">Belongs to the NAD kinase family.</text>
</comment>
<keyword evidence="3" id="KW-0808">Transferase</keyword>
<keyword evidence="5" id="KW-0521">NADP</keyword>
<keyword evidence="4" id="KW-0418">Kinase</keyword>
<comment type="caution">
    <text evidence="7">The sequence shown here is derived from an EMBL/GenBank/DDBJ whole genome shotgun (WGS) entry which is preliminary data.</text>
</comment>
<evidence type="ECO:0000256" key="3">
    <source>
        <dbReference type="ARBA" id="ARBA00022679"/>
    </source>
</evidence>
<proteinExistence type="inferred from homology"/>
<evidence type="ECO:0000256" key="6">
    <source>
        <dbReference type="ARBA" id="ARBA00023027"/>
    </source>
</evidence>
<keyword evidence="8" id="KW-1185">Reference proteome</keyword>
<dbReference type="AlphaFoldDB" id="A0ABD2PAS6"/>
<keyword evidence="6" id="KW-0520">NAD</keyword>
<gene>
    <name evidence="7" type="ORF">HHI36_002529</name>
</gene>
<dbReference type="Pfam" id="PF01513">
    <property type="entry name" value="NAD_kinase"/>
    <property type="match status" value="1"/>
</dbReference>
<reference evidence="7 8" key="1">
    <citation type="journal article" date="2021" name="BMC Biol.">
        <title>Horizontally acquired antibacterial genes associated with adaptive radiation of ladybird beetles.</title>
        <authorList>
            <person name="Li H.S."/>
            <person name="Tang X.F."/>
            <person name="Huang Y.H."/>
            <person name="Xu Z.Y."/>
            <person name="Chen M.L."/>
            <person name="Du X.Y."/>
            <person name="Qiu B.Y."/>
            <person name="Chen P.T."/>
            <person name="Zhang W."/>
            <person name="Slipinski A."/>
            <person name="Escalona H.E."/>
            <person name="Waterhouse R.M."/>
            <person name="Zwick A."/>
            <person name="Pang H."/>
        </authorList>
    </citation>
    <scope>NUCLEOTIDE SEQUENCE [LARGE SCALE GENOMIC DNA]</scope>
    <source>
        <strain evidence="7">SYSU2018</strain>
    </source>
</reference>
<protein>
    <recommendedName>
        <fullName evidence="2">NAD(+) kinase</fullName>
        <ecNumber evidence="2">2.7.1.23</ecNumber>
    </recommendedName>
</protein>
<dbReference type="Proteomes" id="UP001516400">
    <property type="component" value="Unassembled WGS sequence"/>
</dbReference>
<evidence type="ECO:0000256" key="1">
    <source>
        <dbReference type="ARBA" id="ARBA00010995"/>
    </source>
</evidence>
<dbReference type="InterPro" id="IPR002504">
    <property type="entry name" value="NADK"/>
</dbReference>
<evidence type="ECO:0000313" key="7">
    <source>
        <dbReference type="EMBL" id="KAL3288078.1"/>
    </source>
</evidence>
<dbReference type="InterPro" id="IPR017437">
    <property type="entry name" value="ATP-NAD_kinase_PpnK-typ_C"/>
</dbReference>
<dbReference type="PANTHER" id="PTHR13158">
    <property type="match status" value="1"/>
</dbReference>
<dbReference type="Gene3D" id="2.60.200.30">
    <property type="entry name" value="Probable inorganic polyphosphate/atp-NAD kinase, domain 2"/>
    <property type="match status" value="1"/>
</dbReference>
<dbReference type="InterPro" id="IPR017438">
    <property type="entry name" value="ATP-NAD_kinase_N"/>
</dbReference>
<organism evidence="7 8">
    <name type="scientific">Cryptolaemus montrouzieri</name>
    <dbReference type="NCBI Taxonomy" id="559131"/>
    <lineage>
        <taxon>Eukaryota</taxon>
        <taxon>Metazoa</taxon>
        <taxon>Ecdysozoa</taxon>
        <taxon>Arthropoda</taxon>
        <taxon>Hexapoda</taxon>
        <taxon>Insecta</taxon>
        <taxon>Pterygota</taxon>
        <taxon>Neoptera</taxon>
        <taxon>Endopterygota</taxon>
        <taxon>Coleoptera</taxon>
        <taxon>Polyphaga</taxon>
        <taxon>Cucujiformia</taxon>
        <taxon>Coccinelloidea</taxon>
        <taxon>Coccinellidae</taxon>
        <taxon>Scymninae</taxon>
        <taxon>Scymnini</taxon>
        <taxon>Cryptolaemus</taxon>
    </lineage>
</organism>
<evidence type="ECO:0000256" key="5">
    <source>
        <dbReference type="ARBA" id="ARBA00022857"/>
    </source>
</evidence>
<name>A0ABD2PAS6_9CUCU</name>
<dbReference type="PANTHER" id="PTHR13158:SF5">
    <property type="entry name" value="NAD KINASE 2, MITOCHONDRIAL"/>
    <property type="match status" value="1"/>
</dbReference>
<evidence type="ECO:0000313" key="8">
    <source>
        <dbReference type="Proteomes" id="UP001516400"/>
    </source>
</evidence>
<accession>A0ABD2PAS6</accession>
<evidence type="ECO:0000256" key="2">
    <source>
        <dbReference type="ARBA" id="ARBA00012120"/>
    </source>
</evidence>
<dbReference type="InterPro" id="IPR016064">
    <property type="entry name" value="NAD/diacylglycerol_kinase_sf"/>
</dbReference>